<dbReference type="EMBL" id="SMSJ01000014">
    <property type="protein sequence ID" value="TDH62105.1"/>
    <property type="molecule type" value="Genomic_DNA"/>
</dbReference>
<evidence type="ECO:0000313" key="3">
    <source>
        <dbReference type="EMBL" id="TDH62105.1"/>
    </source>
</evidence>
<reference evidence="3 4" key="1">
    <citation type="journal article" date="2016" name="J. Microbiol.">
        <title>Dankookia rubra gen. nov., sp. nov., an alphaproteobacterium isolated from sediment of a shallow stream.</title>
        <authorList>
            <person name="Kim W.H."/>
            <person name="Kim D.H."/>
            <person name="Kang K."/>
            <person name="Ahn T.Y."/>
        </authorList>
    </citation>
    <scope>NUCLEOTIDE SEQUENCE [LARGE SCALE GENOMIC DNA]</scope>
    <source>
        <strain evidence="3 4">JCM30602</strain>
    </source>
</reference>
<feature type="compositionally biased region" description="Gly residues" evidence="1">
    <location>
        <begin position="83"/>
        <end position="101"/>
    </location>
</feature>
<dbReference type="OrthoDB" id="9967987at2"/>
<accession>A0A4V3AA79</accession>
<evidence type="ECO:0000313" key="4">
    <source>
        <dbReference type="Proteomes" id="UP000295096"/>
    </source>
</evidence>
<feature type="chain" id="PRO_5020574650" evidence="2">
    <location>
        <begin position="23"/>
        <end position="101"/>
    </location>
</feature>
<proteinExistence type="predicted"/>
<gene>
    <name evidence="3" type="ORF">E2C06_13045</name>
</gene>
<keyword evidence="2" id="KW-0732">Signal</keyword>
<dbReference type="RefSeq" id="WP_133289045.1">
    <property type="nucleotide sequence ID" value="NZ_SMSJ01000014.1"/>
</dbReference>
<comment type="caution">
    <text evidence="3">The sequence shown here is derived from an EMBL/GenBank/DDBJ whole genome shotgun (WGS) entry which is preliminary data.</text>
</comment>
<feature type="signal peptide" evidence="2">
    <location>
        <begin position="1"/>
        <end position="22"/>
    </location>
</feature>
<protein>
    <submittedName>
        <fullName evidence="3">Uncharacterized protein</fullName>
    </submittedName>
</protein>
<dbReference type="Proteomes" id="UP000295096">
    <property type="component" value="Unassembled WGS sequence"/>
</dbReference>
<evidence type="ECO:0000256" key="1">
    <source>
        <dbReference type="SAM" id="MobiDB-lite"/>
    </source>
</evidence>
<evidence type="ECO:0000256" key="2">
    <source>
        <dbReference type="SAM" id="SignalP"/>
    </source>
</evidence>
<feature type="region of interest" description="Disordered" evidence="1">
    <location>
        <begin position="39"/>
        <end position="101"/>
    </location>
</feature>
<keyword evidence="4" id="KW-1185">Reference proteome</keyword>
<dbReference type="AlphaFoldDB" id="A0A4V3AA79"/>
<name>A0A4V3AA79_9PROT</name>
<organism evidence="3 4">
    <name type="scientific">Dankookia rubra</name>
    <dbReference type="NCBI Taxonomy" id="1442381"/>
    <lineage>
        <taxon>Bacteria</taxon>
        <taxon>Pseudomonadati</taxon>
        <taxon>Pseudomonadota</taxon>
        <taxon>Alphaproteobacteria</taxon>
        <taxon>Acetobacterales</taxon>
        <taxon>Roseomonadaceae</taxon>
        <taxon>Dankookia</taxon>
    </lineage>
</organism>
<sequence>MTKKFAVLAAAASVALLLGAHAGVAQPVLTPQGGGAYEMDHGLMGGTPVPRQHPGTAAPTLSAQGDGYEMDHSLMGGANLGSPSGGMIVGNSGDGGPEVRH</sequence>